<evidence type="ECO:0000313" key="2">
    <source>
        <dbReference type="Proteomes" id="UP001596413"/>
    </source>
</evidence>
<dbReference type="EMBL" id="JBHSZO010000017">
    <property type="protein sequence ID" value="MFC7219048.1"/>
    <property type="molecule type" value="Genomic_DNA"/>
</dbReference>
<reference evidence="2" key="1">
    <citation type="journal article" date="2019" name="Int. J. Syst. Evol. Microbiol.">
        <title>The Global Catalogue of Microorganisms (GCM) 10K type strain sequencing project: providing services to taxonomists for standard genome sequencing and annotation.</title>
        <authorList>
            <consortium name="The Broad Institute Genomics Platform"/>
            <consortium name="The Broad Institute Genome Sequencing Center for Infectious Disease"/>
            <person name="Wu L."/>
            <person name="Ma J."/>
        </authorList>
    </citation>
    <scope>NUCLEOTIDE SEQUENCE [LARGE SCALE GENOMIC DNA]</scope>
    <source>
        <strain evidence="2">CGMCC 1.13681</strain>
    </source>
</reference>
<dbReference type="Proteomes" id="UP001596413">
    <property type="component" value="Unassembled WGS sequence"/>
</dbReference>
<keyword evidence="2" id="KW-1185">Reference proteome</keyword>
<evidence type="ECO:0000313" key="1">
    <source>
        <dbReference type="EMBL" id="MFC7219048.1"/>
    </source>
</evidence>
<proteinExistence type="predicted"/>
<sequence length="139" mass="15374">MPFDEDRVYVGIPSPDGPLASGARVMVESRSGACRNLVLPAGKREFTWGWIAASTTCTASAVLTDAVQVRDEPLPASEETRTPVWSALSVDFAVRFLLPLPPGEAWRLERREIIAWMRAWYQRKGISDLPEGLAPLPRP</sequence>
<name>A0ABW2GHN8_9ACTN</name>
<organism evidence="1 2">
    <name type="scientific">Streptomyces polyrhachis</name>
    <dbReference type="NCBI Taxonomy" id="1282885"/>
    <lineage>
        <taxon>Bacteria</taxon>
        <taxon>Bacillati</taxon>
        <taxon>Actinomycetota</taxon>
        <taxon>Actinomycetes</taxon>
        <taxon>Kitasatosporales</taxon>
        <taxon>Streptomycetaceae</taxon>
        <taxon>Streptomyces</taxon>
    </lineage>
</organism>
<gene>
    <name evidence="1" type="ORF">ACFQLX_12860</name>
</gene>
<dbReference type="RefSeq" id="WP_386414559.1">
    <property type="nucleotide sequence ID" value="NZ_JBHSZO010000017.1"/>
</dbReference>
<comment type="caution">
    <text evidence="1">The sequence shown here is derived from an EMBL/GenBank/DDBJ whole genome shotgun (WGS) entry which is preliminary data.</text>
</comment>
<protein>
    <submittedName>
        <fullName evidence="1">Uncharacterized protein</fullName>
    </submittedName>
</protein>
<accession>A0ABW2GHN8</accession>